<keyword evidence="2" id="KW-1185">Reference proteome</keyword>
<dbReference type="InterPro" id="IPR012866">
    <property type="entry name" value="DUF1644"/>
</dbReference>
<accession>A0ABD1SZ49</accession>
<evidence type="ECO:0000313" key="1">
    <source>
        <dbReference type="EMBL" id="KAL2505623.1"/>
    </source>
</evidence>
<dbReference type="Pfam" id="PF07800">
    <property type="entry name" value="DUF1644"/>
    <property type="match status" value="1"/>
</dbReference>
<proteinExistence type="predicted"/>
<evidence type="ECO:0000313" key="2">
    <source>
        <dbReference type="Proteomes" id="UP001604336"/>
    </source>
</evidence>
<dbReference type="AlphaFoldDB" id="A0ABD1SZ49"/>
<organism evidence="1 2">
    <name type="scientific">Abeliophyllum distichum</name>
    <dbReference type="NCBI Taxonomy" id="126358"/>
    <lineage>
        <taxon>Eukaryota</taxon>
        <taxon>Viridiplantae</taxon>
        <taxon>Streptophyta</taxon>
        <taxon>Embryophyta</taxon>
        <taxon>Tracheophyta</taxon>
        <taxon>Spermatophyta</taxon>
        <taxon>Magnoliopsida</taxon>
        <taxon>eudicotyledons</taxon>
        <taxon>Gunneridae</taxon>
        <taxon>Pentapetalae</taxon>
        <taxon>asterids</taxon>
        <taxon>lamiids</taxon>
        <taxon>Lamiales</taxon>
        <taxon>Oleaceae</taxon>
        <taxon>Forsythieae</taxon>
        <taxon>Abeliophyllum</taxon>
    </lineage>
</organism>
<dbReference type="Proteomes" id="UP001604336">
    <property type="component" value="Unassembled WGS sequence"/>
</dbReference>
<dbReference type="PANTHER" id="PTHR31197:SF21">
    <property type="entry name" value="C2H2-TYPE DOMAIN-CONTAINING PROTEIN"/>
    <property type="match status" value="1"/>
</dbReference>
<reference evidence="2" key="1">
    <citation type="submission" date="2024-07" db="EMBL/GenBank/DDBJ databases">
        <title>Two chromosome-level genome assemblies of Korean endemic species Abeliophyllum distichum and Forsythia ovata (Oleaceae).</title>
        <authorList>
            <person name="Jang H."/>
        </authorList>
    </citation>
    <scope>NUCLEOTIDE SEQUENCE [LARGE SCALE GENOMIC DNA]</scope>
</reference>
<protein>
    <submittedName>
        <fullName evidence="1">Uncharacterized protein</fullName>
    </submittedName>
</protein>
<gene>
    <name evidence="1" type="ORF">Adt_21244</name>
</gene>
<sequence length="296" mass="34307">MAKSNKQQQKYDFRKHGVSLHRFFSRCTRLCEDAHHNKRCLKASEKKDCEDAVCSVYMEFPHNAVLLLCSSYDKGCRPYMCSTSRRYSNCLEQYRKAYTRAAPTQSAQPWQWSTDDPDLSATSGWPDRKVEISDLLYPLCRGQVKGWTLVEPARKFLNAKKRSCMQNNYSFVRTYKVLRKHVKLEHPLARPREVDPVHVEKWKKLENERDLSDVFSTIRSTMPGAIVVGDYVIESNYRGLSQDYGDDYLDDALFRMGSYGGHWNSPQFSPDFFQDDYNSMDEEDFGMQQAGAAVSS</sequence>
<comment type="caution">
    <text evidence="1">The sequence shown here is derived from an EMBL/GenBank/DDBJ whole genome shotgun (WGS) entry which is preliminary data.</text>
</comment>
<name>A0ABD1SZ49_9LAMI</name>
<dbReference type="PANTHER" id="PTHR31197">
    <property type="entry name" value="OS01G0612600 PROTEIN"/>
    <property type="match status" value="1"/>
</dbReference>
<dbReference type="EMBL" id="JBFOLK010000006">
    <property type="protein sequence ID" value="KAL2505623.1"/>
    <property type="molecule type" value="Genomic_DNA"/>
</dbReference>